<accession>A0A6A6R0P9</accession>
<dbReference type="PANTHER" id="PTHR34883">
    <property type="entry name" value="SERINE-RICH PROTEIN, PUTATIVE-RELATED-RELATED"/>
    <property type="match status" value="1"/>
</dbReference>
<dbReference type="EMBL" id="MU004186">
    <property type="protein sequence ID" value="KAF2497814.1"/>
    <property type="molecule type" value="Genomic_DNA"/>
</dbReference>
<reference evidence="2" key="1">
    <citation type="journal article" date="2020" name="Stud. Mycol.">
        <title>101 Dothideomycetes genomes: a test case for predicting lifestyles and emergence of pathogens.</title>
        <authorList>
            <person name="Haridas S."/>
            <person name="Albert R."/>
            <person name="Binder M."/>
            <person name="Bloem J."/>
            <person name="Labutti K."/>
            <person name="Salamov A."/>
            <person name="Andreopoulos B."/>
            <person name="Baker S."/>
            <person name="Barry K."/>
            <person name="Bills G."/>
            <person name="Bluhm B."/>
            <person name="Cannon C."/>
            <person name="Castanera R."/>
            <person name="Culley D."/>
            <person name="Daum C."/>
            <person name="Ezra D."/>
            <person name="Gonzalez J."/>
            <person name="Henrissat B."/>
            <person name="Kuo A."/>
            <person name="Liang C."/>
            <person name="Lipzen A."/>
            <person name="Lutzoni F."/>
            <person name="Magnuson J."/>
            <person name="Mondo S."/>
            <person name="Nolan M."/>
            <person name="Ohm R."/>
            <person name="Pangilinan J."/>
            <person name="Park H.-J."/>
            <person name="Ramirez L."/>
            <person name="Alfaro M."/>
            <person name="Sun H."/>
            <person name="Tritt A."/>
            <person name="Yoshinaga Y."/>
            <person name="Zwiers L.-H."/>
            <person name="Turgeon B."/>
            <person name="Goodwin S."/>
            <person name="Spatafora J."/>
            <person name="Crous P."/>
            <person name="Grigoriev I."/>
        </authorList>
    </citation>
    <scope>NUCLEOTIDE SEQUENCE</scope>
    <source>
        <strain evidence="2">CBS 269.34</strain>
    </source>
</reference>
<feature type="chain" id="PRO_5025592177" evidence="1">
    <location>
        <begin position="19"/>
        <end position="208"/>
    </location>
</feature>
<feature type="signal peptide" evidence="1">
    <location>
        <begin position="1"/>
        <end position="18"/>
    </location>
</feature>
<sequence>MHFSTLFTTAVLASTSLAADFAVKVSNMNGDLAFTPNNTKAAQGDTVTFHYYPADHSVAQGTFAKPCEPKANGFWSGFVPVASGVSPTTFVVTVNDTKPIWFYCTKANHCQKGMAGAINAPYVDTGNTTDAYIAASEKAASNVTPQNVAIGFGGKLANSTSASGSPTAASGTATGTGAAQSATGTGAASAVGLSKGLGLAALLGFLVV</sequence>
<dbReference type="InterPro" id="IPR008972">
    <property type="entry name" value="Cupredoxin"/>
</dbReference>
<proteinExistence type="predicted"/>
<evidence type="ECO:0000313" key="3">
    <source>
        <dbReference type="Proteomes" id="UP000799750"/>
    </source>
</evidence>
<keyword evidence="3" id="KW-1185">Reference proteome</keyword>
<dbReference type="SUPFAM" id="SSF49503">
    <property type="entry name" value="Cupredoxins"/>
    <property type="match status" value="1"/>
</dbReference>
<dbReference type="Proteomes" id="UP000799750">
    <property type="component" value="Unassembled WGS sequence"/>
</dbReference>
<dbReference type="Gene3D" id="2.60.40.420">
    <property type="entry name" value="Cupredoxins - blue copper proteins"/>
    <property type="match status" value="1"/>
</dbReference>
<gene>
    <name evidence="2" type="ORF">BU16DRAFT_483076</name>
</gene>
<dbReference type="CDD" id="cd00920">
    <property type="entry name" value="Cupredoxin"/>
    <property type="match status" value="1"/>
</dbReference>
<evidence type="ECO:0000256" key="1">
    <source>
        <dbReference type="SAM" id="SignalP"/>
    </source>
</evidence>
<dbReference type="PANTHER" id="PTHR34883:SF17">
    <property type="entry name" value="CUPREDOXIN"/>
    <property type="match status" value="1"/>
</dbReference>
<dbReference type="AlphaFoldDB" id="A0A6A6R0P9"/>
<name>A0A6A6R0P9_9PEZI</name>
<evidence type="ECO:0000313" key="2">
    <source>
        <dbReference type="EMBL" id="KAF2497814.1"/>
    </source>
</evidence>
<keyword evidence="1" id="KW-0732">Signal</keyword>
<dbReference type="InterPro" id="IPR052953">
    <property type="entry name" value="Ser-rich/MCO-related"/>
</dbReference>
<dbReference type="OrthoDB" id="2331100at2759"/>
<protein>
    <submittedName>
        <fullName evidence="2">Cupredoxin</fullName>
    </submittedName>
</protein>
<organism evidence="2 3">
    <name type="scientific">Lophium mytilinum</name>
    <dbReference type="NCBI Taxonomy" id="390894"/>
    <lineage>
        <taxon>Eukaryota</taxon>
        <taxon>Fungi</taxon>
        <taxon>Dikarya</taxon>
        <taxon>Ascomycota</taxon>
        <taxon>Pezizomycotina</taxon>
        <taxon>Dothideomycetes</taxon>
        <taxon>Pleosporomycetidae</taxon>
        <taxon>Mytilinidiales</taxon>
        <taxon>Mytilinidiaceae</taxon>
        <taxon>Lophium</taxon>
    </lineage>
</organism>